<dbReference type="GO" id="GO:0000172">
    <property type="term" value="C:ribonuclease MRP complex"/>
    <property type="evidence" value="ECO:0007669"/>
    <property type="project" value="InterPro"/>
</dbReference>
<protein>
    <recommendedName>
        <fullName evidence="2">Pop1 N-terminal domain-containing protein</fullName>
    </recommendedName>
</protein>
<name>A0AA85KJ36_TRIRE</name>
<dbReference type="AlphaFoldDB" id="A0AA85KJ36"/>
<dbReference type="Pfam" id="PF06978">
    <property type="entry name" value="POP1_N"/>
    <property type="match status" value="1"/>
</dbReference>
<proteinExistence type="predicted"/>
<feature type="domain" description="Pop1 N-terminal" evidence="2">
    <location>
        <begin position="29"/>
        <end position="221"/>
    </location>
</feature>
<dbReference type="InterPro" id="IPR009723">
    <property type="entry name" value="Pop1_N"/>
</dbReference>
<dbReference type="GO" id="GO:0005655">
    <property type="term" value="C:nucleolar ribonuclease P complex"/>
    <property type="evidence" value="ECO:0007669"/>
    <property type="project" value="InterPro"/>
</dbReference>
<evidence type="ECO:0000256" key="1">
    <source>
        <dbReference type="SAM" id="MobiDB-lite"/>
    </source>
</evidence>
<evidence type="ECO:0000313" key="3">
    <source>
        <dbReference type="Proteomes" id="UP000050795"/>
    </source>
</evidence>
<dbReference type="GO" id="GO:0001682">
    <property type="term" value="P:tRNA 5'-leader removal"/>
    <property type="evidence" value="ECO:0007669"/>
    <property type="project" value="InterPro"/>
</dbReference>
<sequence>MNSDSVNDIPDTVYSQFACFDVLRLATVRAAELAAFESSVDVLTASALTGLQRLPIRLRRRAASHRINRLPRRFHKHHHLSKTNNNNNNNNSNDNKNTSTTNNNVKNKNGSHSELKQKLKSRRYRRRKLRLLALHTRLTTTTTTVATASTHQSCPGVVEKSKSLWLPTHIWHAKRFHMITKWGWRLPWAPTNKIFKLCHKASHNGCLLFDQSYLHCFQVYGPEVMLANCLKCIYQGDCQIDSLSPKLTEFKTPAWSCEQTGILFRTTSQNVKDISRPILGPVRILWGTRNSPKENFRHIWLWLHPSISVTAWQLLQARIKEINSSTSDRQNILQMNDLTGYFCRLHTTGRQSHGLISDILKQAVKDGSDVITMETTDNWRLWNHLSTNIREAVCLPPGLVVMLSNCESFRLNRPRLKIRNKNWCTVPIKLNDNNSQAKPISDTTTKESGFILPSGKQLSWSNIQESYPGINQCSSPDQLLSTILNSASNENKLDVLLIQNSTPLLIRSSPESIGWDIILRRNFLQLNSNNNTDEGSLIRGSLAARDFLVACVYRGAEVGGLRDLYHWAGLGTSAGGHFYSFPDSLWPDTLAGQQSAQMVTEEKLTHFK</sequence>
<dbReference type="PANTHER" id="PTHR22731">
    <property type="entry name" value="RIBONUCLEASES P/MRP PROTEIN SUBUNIT POP1"/>
    <property type="match status" value="1"/>
</dbReference>
<keyword evidence="3" id="KW-1185">Reference proteome</keyword>
<feature type="compositionally biased region" description="Low complexity" evidence="1">
    <location>
        <begin position="82"/>
        <end position="110"/>
    </location>
</feature>
<reference evidence="4" key="2">
    <citation type="submission" date="2023-11" db="UniProtKB">
        <authorList>
            <consortium name="WormBaseParasite"/>
        </authorList>
    </citation>
    <scope>IDENTIFICATION</scope>
</reference>
<dbReference type="Proteomes" id="UP000050795">
    <property type="component" value="Unassembled WGS sequence"/>
</dbReference>
<feature type="region of interest" description="Disordered" evidence="1">
    <location>
        <begin position="67"/>
        <end position="120"/>
    </location>
</feature>
<organism evidence="3 4">
    <name type="scientific">Trichobilharzia regenti</name>
    <name type="common">Nasal bird schistosome</name>
    <dbReference type="NCBI Taxonomy" id="157069"/>
    <lineage>
        <taxon>Eukaryota</taxon>
        <taxon>Metazoa</taxon>
        <taxon>Spiralia</taxon>
        <taxon>Lophotrochozoa</taxon>
        <taxon>Platyhelminthes</taxon>
        <taxon>Trematoda</taxon>
        <taxon>Digenea</taxon>
        <taxon>Strigeidida</taxon>
        <taxon>Schistosomatoidea</taxon>
        <taxon>Schistosomatidae</taxon>
        <taxon>Trichobilharzia</taxon>
    </lineage>
</organism>
<dbReference type="PANTHER" id="PTHR22731:SF3">
    <property type="entry name" value="RIBONUCLEASES P_MRP PROTEIN SUBUNIT POP1"/>
    <property type="match status" value="1"/>
</dbReference>
<evidence type="ECO:0000259" key="2">
    <source>
        <dbReference type="Pfam" id="PF06978"/>
    </source>
</evidence>
<evidence type="ECO:0000313" key="4">
    <source>
        <dbReference type="WBParaSite" id="TREG1_90630.1"/>
    </source>
</evidence>
<reference evidence="3" key="1">
    <citation type="submission" date="2022-06" db="EMBL/GenBank/DDBJ databases">
        <authorList>
            <person name="Berger JAMES D."/>
            <person name="Berger JAMES D."/>
        </authorList>
    </citation>
    <scope>NUCLEOTIDE SEQUENCE [LARGE SCALE GENOMIC DNA]</scope>
</reference>
<dbReference type="WBParaSite" id="TREG1_90630.1">
    <property type="protein sequence ID" value="TREG1_90630.1"/>
    <property type="gene ID" value="TREG1_90630"/>
</dbReference>
<feature type="compositionally biased region" description="Basic residues" evidence="1">
    <location>
        <begin position="67"/>
        <end position="81"/>
    </location>
</feature>
<accession>A0AA85KJ36</accession>
<dbReference type="InterPro" id="IPR039182">
    <property type="entry name" value="Pop1"/>
</dbReference>